<dbReference type="InterPro" id="IPR035906">
    <property type="entry name" value="MetI-like_sf"/>
</dbReference>
<organism evidence="8 9">
    <name type="scientific">Microcella humidisoli</name>
    <dbReference type="NCBI Taxonomy" id="2963406"/>
    <lineage>
        <taxon>Bacteria</taxon>
        <taxon>Bacillati</taxon>
        <taxon>Actinomycetota</taxon>
        <taxon>Actinomycetes</taxon>
        <taxon>Micrococcales</taxon>
        <taxon>Microbacteriaceae</taxon>
        <taxon>Microcella</taxon>
    </lineage>
</organism>
<dbReference type="CDD" id="cd06261">
    <property type="entry name" value="TM_PBP2"/>
    <property type="match status" value="1"/>
</dbReference>
<keyword evidence="9" id="KW-1185">Reference proteome</keyword>
<dbReference type="PANTHER" id="PTHR30177">
    <property type="entry name" value="GLYCINE BETAINE/L-PROLINE TRANSPORT SYSTEM PERMEASE PROTEIN PROW"/>
    <property type="match status" value="1"/>
</dbReference>
<dbReference type="RefSeq" id="WP_255159151.1">
    <property type="nucleotide sequence ID" value="NZ_CP101497.1"/>
</dbReference>
<reference evidence="8" key="1">
    <citation type="submission" date="2022-07" db="EMBL/GenBank/DDBJ databases">
        <title>Taxonomic analysis of Microcella humidisoli nov. sp., isolated from riverside soil.</title>
        <authorList>
            <person name="Molina K.M."/>
            <person name="Kim S.B."/>
        </authorList>
    </citation>
    <scope>NUCLEOTIDE SEQUENCE</scope>
    <source>
        <strain evidence="8">MMS21-STM10</strain>
    </source>
</reference>
<feature type="transmembrane region" description="Helical" evidence="6">
    <location>
        <begin position="48"/>
        <end position="69"/>
    </location>
</feature>
<protein>
    <submittedName>
        <fullName evidence="8">ABC transporter permease</fullName>
    </submittedName>
</protein>
<dbReference type="Gene3D" id="1.10.3720.10">
    <property type="entry name" value="MetI-like"/>
    <property type="match status" value="1"/>
</dbReference>
<evidence type="ECO:0000256" key="5">
    <source>
        <dbReference type="ARBA" id="ARBA00023136"/>
    </source>
</evidence>
<dbReference type="InterPro" id="IPR051204">
    <property type="entry name" value="ABC_transp_perm/SBD"/>
</dbReference>
<dbReference type="SUPFAM" id="SSF161098">
    <property type="entry name" value="MetI-like"/>
    <property type="match status" value="1"/>
</dbReference>
<comment type="subcellular location">
    <subcellularLocation>
        <location evidence="6">Cell membrane</location>
        <topology evidence="6">Multi-pass membrane protein</topology>
    </subcellularLocation>
    <subcellularLocation>
        <location evidence="1">Membrane</location>
        <topology evidence="1">Multi-pass membrane protein</topology>
    </subcellularLocation>
</comment>
<feature type="transmembrane region" description="Helical" evidence="6">
    <location>
        <begin position="179"/>
        <end position="204"/>
    </location>
</feature>
<dbReference type="Pfam" id="PF00528">
    <property type="entry name" value="BPD_transp_1"/>
    <property type="match status" value="1"/>
</dbReference>
<dbReference type="PROSITE" id="PS50928">
    <property type="entry name" value="ABC_TM1"/>
    <property type="match status" value="1"/>
</dbReference>
<feature type="domain" description="ABC transmembrane type-1" evidence="7">
    <location>
        <begin position="15"/>
        <end position="197"/>
    </location>
</feature>
<dbReference type="EMBL" id="CP101497">
    <property type="protein sequence ID" value="UTT62010.1"/>
    <property type="molecule type" value="Genomic_DNA"/>
</dbReference>
<evidence type="ECO:0000313" key="9">
    <source>
        <dbReference type="Proteomes" id="UP001060039"/>
    </source>
</evidence>
<evidence type="ECO:0000313" key="8">
    <source>
        <dbReference type="EMBL" id="UTT62010.1"/>
    </source>
</evidence>
<evidence type="ECO:0000256" key="3">
    <source>
        <dbReference type="ARBA" id="ARBA00022692"/>
    </source>
</evidence>
<name>A0ABY5FUN1_9MICO</name>
<accession>A0ABY5FUN1</accession>
<evidence type="ECO:0000256" key="6">
    <source>
        <dbReference type="RuleBase" id="RU363032"/>
    </source>
</evidence>
<proteinExistence type="inferred from homology"/>
<keyword evidence="4 6" id="KW-1133">Transmembrane helix</keyword>
<sequence>MTWVLNNLDLILELTLEHIRLSILPIVLGFVIAIPLGWLAYRYRLTRGLILTLVGLLYTVPSLALFVILPPLLGIGFLSEANVLIALTIYAVAIMSRSVADALASVDPDIRQAATAVGYSSWSRFWTVDFPLAGPVLLAGLRVVAVSTVSLLTVGIVVGVQSLGYLFTNGYQRQILASVLTGVVMTVVVALLFDRLLVLLGRVLMPWTRADRRTARRAGGGDDRAALEQQIETPVLAVGRGVQQGSAP</sequence>
<dbReference type="Proteomes" id="UP001060039">
    <property type="component" value="Chromosome"/>
</dbReference>
<keyword evidence="3 6" id="KW-0812">Transmembrane</keyword>
<feature type="transmembrane region" description="Helical" evidence="6">
    <location>
        <begin position="143"/>
        <end position="167"/>
    </location>
</feature>
<keyword evidence="2 6" id="KW-0813">Transport</keyword>
<feature type="transmembrane region" description="Helical" evidence="6">
    <location>
        <begin position="75"/>
        <end position="95"/>
    </location>
</feature>
<evidence type="ECO:0000259" key="7">
    <source>
        <dbReference type="PROSITE" id="PS50928"/>
    </source>
</evidence>
<keyword evidence="5 6" id="KW-0472">Membrane</keyword>
<dbReference type="PANTHER" id="PTHR30177:SF4">
    <property type="entry name" value="OSMOPROTECTANT IMPORT PERMEASE PROTEIN OSMW"/>
    <property type="match status" value="1"/>
</dbReference>
<dbReference type="InterPro" id="IPR000515">
    <property type="entry name" value="MetI-like"/>
</dbReference>
<evidence type="ECO:0000256" key="1">
    <source>
        <dbReference type="ARBA" id="ARBA00004141"/>
    </source>
</evidence>
<comment type="similarity">
    <text evidence="6">Belongs to the binding-protein-dependent transport system permease family.</text>
</comment>
<gene>
    <name evidence="8" type="ORF">NNL39_10065</name>
</gene>
<evidence type="ECO:0000256" key="2">
    <source>
        <dbReference type="ARBA" id="ARBA00022448"/>
    </source>
</evidence>
<evidence type="ECO:0000256" key="4">
    <source>
        <dbReference type="ARBA" id="ARBA00022989"/>
    </source>
</evidence>
<feature type="transmembrane region" description="Helical" evidence="6">
    <location>
        <begin position="20"/>
        <end position="41"/>
    </location>
</feature>